<dbReference type="InterPro" id="IPR000182">
    <property type="entry name" value="GNAT_dom"/>
</dbReference>
<dbReference type="PANTHER" id="PTHR43233">
    <property type="entry name" value="FAMILY N-ACETYLTRANSFERASE, PUTATIVE (AFU_ORTHOLOGUE AFUA_6G03350)-RELATED"/>
    <property type="match status" value="1"/>
</dbReference>
<dbReference type="SUPFAM" id="SSF55729">
    <property type="entry name" value="Acyl-CoA N-acyltransferases (Nat)"/>
    <property type="match status" value="1"/>
</dbReference>
<comment type="caution">
    <text evidence="2">The sequence shown here is derived from an EMBL/GenBank/DDBJ whole genome shotgun (WGS) entry which is preliminary data.</text>
</comment>
<dbReference type="CDD" id="cd04301">
    <property type="entry name" value="NAT_SF"/>
    <property type="match status" value="1"/>
</dbReference>
<dbReference type="InterPro" id="IPR016181">
    <property type="entry name" value="Acyl_CoA_acyltransferase"/>
</dbReference>
<proteinExistence type="predicted"/>
<reference evidence="2 3" key="1">
    <citation type="submission" date="2019-05" db="EMBL/GenBank/DDBJ databases">
        <title>Flagellimonas sp. AsT0115, sp. nov., isolated from a marine red algae, Asparagopsis taxiformis.</title>
        <authorList>
            <person name="Kim J."/>
            <person name="Jeong S.E."/>
            <person name="Jeon C.O."/>
        </authorList>
    </citation>
    <scope>NUCLEOTIDE SEQUENCE [LARGE SCALE GENOMIC DNA]</scope>
    <source>
        <strain evidence="2 3">AsT0115</strain>
    </source>
</reference>
<dbReference type="Gene3D" id="3.40.630.30">
    <property type="match status" value="1"/>
</dbReference>
<dbReference type="PANTHER" id="PTHR43233:SF1">
    <property type="entry name" value="FAMILY N-ACETYLTRANSFERASE, PUTATIVE (AFU_ORTHOLOGUE AFUA_6G03350)-RELATED"/>
    <property type="match status" value="1"/>
</dbReference>
<dbReference type="Pfam" id="PF13508">
    <property type="entry name" value="Acetyltransf_7"/>
    <property type="match status" value="1"/>
</dbReference>
<name>A0ABY2WNE3_9FLAO</name>
<feature type="domain" description="N-acetyltransferase" evidence="1">
    <location>
        <begin position="1"/>
        <end position="138"/>
    </location>
</feature>
<dbReference type="Proteomes" id="UP000751614">
    <property type="component" value="Unassembled WGS sequence"/>
</dbReference>
<gene>
    <name evidence="2" type="ORF">FGG15_02375</name>
</gene>
<evidence type="ECO:0000313" key="3">
    <source>
        <dbReference type="Proteomes" id="UP000751614"/>
    </source>
</evidence>
<dbReference type="PROSITE" id="PS51186">
    <property type="entry name" value="GNAT"/>
    <property type="match status" value="1"/>
</dbReference>
<keyword evidence="3" id="KW-1185">Reference proteome</keyword>
<dbReference type="RefSeq" id="WP_138832828.1">
    <property type="nucleotide sequence ID" value="NZ_VCNI01000001.1"/>
</dbReference>
<accession>A0ABY2WNE3</accession>
<protein>
    <submittedName>
        <fullName evidence="2">GNAT family N-acetyltransferase</fullName>
    </submittedName>
</protein>
<dbReference type="EMBL" id="VCNI01000001">
    <property type="protein sequence ID" value="TMU56408.1"/>
    <property type="molecule type" value="Genomic_DNA"/>
</dbReference>
<sequence>MTYYISSDKQRLDIDKVHQAIKASYWGNYRSMEMTKTTIEQSMCFGVYSEMEGQLGFARVLTDHVVFAYIMDVIIFEPYQGKGLGKKLIQYILDQPEINKVHTVALKTKDAHKLYDTFGFQKVGDSDMWMAMDKAKYN</sequence>
<organism evidence="2 3">
    <name type="scientific">Flagellimonas algicola</name>
    <dbReference type="NCBI Taxonomy" id="2583815"/>
    <lineage>
        <taxon>Bacteria</taxon>
        <taxon>Pseudomonadati</taxon>
        <taxon>Bacteroidota</taxon>
        <taxon>Flavobacteriia</taxon>
        <taxon>Flavobacteriales</taxon>
        <taxon>Flavobacteriaceae</taxon>
        <taxon>Flagellimonas</taxon>
    </lineage>
</organism>
<evidence type="ECO:0000259" key="1">
    <source>
        <dbReference type="PROSITE" id="PS51186"/>
    </source>
</evidence>
<dbReference type="InterPro" id="IPR053144">
    <property type="entry name" value="Acetyltransferase_Butenolide"/>
</dbReference>
<evidence type="ECO:0000313" key="2">
    <source>
        <dbReference type="EMBL" id="TMU56408.1"/>
    </source>
</evidence>